<dbReference type="PRINTS" id="PR00080">
    <property type="entry name" value="SDRFAMILY"/>
</dbReference>
<accession>A0A1Y0LIB9</accession>
<proteinExistence type="inferred from homology"/>
<protein>
    <submittedName>
        <fullName evidence="2">Short-chain dehydrogenase</fullName>
    </submittedName>
</protein>
<dbReference type="InterPro" id="IPR020904">
    <property type="entry name" value="Sc_DH/Rdtase_CS"/>
</dbReference>
<dbReference type="Proteomes" id="UP000195814">
    <property type="component" value="Chromosome"/>
</dbReference>
<dbReference type="InterPro" id="IPR036291">
    <property type="entry name" value="NAD(P)-bd_dom_sf"/>
</dbReference>
<sequence length="233" mass="24693">MTERTHPVALVTGTASGMGKAVATHFMHSGWQVIGVDLTVQESSEYFTAVQADITDQEALNAAIADALAGRKLSAVINAAGIFPVSSLESYTSAIYRRIFDINVLGTLNVARTGRDFMAESGGCMLFFASVDAFAVSRNQLLYCASKAAVVALTKSLAIELVDRGIVVNAIAPGWVETEGTLAGGRLEAGVMEVPMKRAARVEEIAQWVWKLCEAPGYVTGETLVISGGVCMR</sequence>
<dbReference type="PRINTS" id="PR00081">
    <property type="entry name" value="GDHRDH"/>
</dbReference>
<keyword evidence="4" id="KW-1185">Reference proteome</keyword>
<dbReference type="SUPFAM" id="SSF51735">
    <property type="entry name" value="NAD(P)-binding Rossmann-fold domains"/>
    <property type="match status" value="1"/>
</dbReference>
<dbReference type="PANTHER" id="PTHR42760:SF123">
    <property type="entry name" value="OXIDOREDUCTASE"/>
    <property type="match status" value="1"/>
</dbReference>
<dbReference type="EMBL" id="CP015579">
    <property type="protein sequence ID" value="ARU93795.1"/>
    <property type="molecule type" value="Genomic_DNA"/>
</dbReference>
<gene>
    <name evidence="2" type="ORF">A7K98_08405</name>
    <name evidence="3" type="ORF">A7K99_08405</name>
</gene>
<dbReference type="Pfam" id="PF13561">
    <property type="entry name" value="adh_short_C2"/>
    <property type="match status" value="1"/>
</dbReference>
<evidence type="ECO:0000313" key="2">
    <source>
        <dbReference type="EMBL" id="ARU93795.1"/>
    </source>
</evidence>
<evidence type="ECO:0000313" key="3">
    <source>
        <dbReference type="EMBL" id="ARU97833.1"/>
    </source>
</evidence>
<dbReference type="KEGG" id="tci:A7K98_08405"/>
<dbReference type="PANTHER" id="PTHR42760">
    <property type="entry name" value="SHORT-CHAIN DEHYDROGENASES/REDUCTASES FAMILY MEMBER"/>
    <property type="match status" value="1"/>
</dbReference>
<dbReference type="OrthoDB" id="9806974at2"/>
<comment type="similarity">
    <text evidence="1">Belongs to the short-chain dehydrogenases/reductases (SDR) family.</text>
</comment>
<dbReference type="EMBL" id="CP015581">
    <property type="protein sequence ID" value="ARU97833.1"/>
    <property type="molecule type" value="Genomic_DNA"/>
</dbReference>
<dbReference type="Gene3D" id="3.40.50.720">
    <property type="entry name" value="NAD(P)-binding Rossmann-like Domain"/>
    <property type="match status" value="1"/>
</dbReference>
<name>A0A1Y0LIB9_TATCI</name>
<evidence type="ECO:0000256" key="1">
    <source>
        <dbReference type="ARBA" id="ARBA00006484"/>
    </source>
</evidence>
<dbReference type="AlphaFoldDB" id="A0A1Y0LIB9"/>
<dbReference type="GO" id="GO:0030497">
    <property type="term" value="P:fatty acid elongation"/>
    <property type="evidence" value="ECO:0007669"/>
    <property type="project" value="TreeGrafter"/>
</dbReference>
<evidence type="ECO:0000313" key="4">
    <source>
        <dbReference type="Proteomes" id="UP000195729"/>
    </source>
</evidence>
<dbReference type="CDD" id="cd05233">
    <property type="entry name" value="SDR_c"/>
    <property type="match status" value="1"/>
</dbReference>
<dbReference type="PROSITE" id="PS00061">
    <property type="entry name" value="ADH_SHORT"/>
    <property type="match status" value="1"/>
</dbReference>
<reference evidence="4 5" key="1">
    <citation type="submission" date="2016-05" db="EMBL/GenBank/DDBJ databases">
        <title>Complete genome sequence of two 2,5-diketo-D-glunonic acid producing strain Tatumella citrea.</title>
        <authorList>
            <person name="Duan C."/>
            <person name="Yang J."/>
            <person name="Yang S."/>
        </authorList>
    </citation>
    <scope>NUCLEOTIDE SEQUENCE [LARGE SCALE GENOMIC DNA]</scope>
    <source>
        <strain evidence="3 4">ATCC 39140</strain>
        <strain evidence="2 5">DSM 13699</strain>
    </source>
</reference>
<dbReference type="RefSeq" id="WP_087488155.1">
    <property type="nucleotide sequence ID" value="NZ_CP015579.1"/>
</dbReference>
<organism evidence="2 5">
    <name type="scientific">Tatumella citrea</name>
    <name type="common">Pantoea citrea</name>
    <dbReference type="NCBI Taxonomy" id="53336"/>
    <lineage>
        <taxon>Bacteria</taxon>
        <taxon>Pseudomonadati</taxon>
        <taxon>Pseudomonadota</taxon>
        <taxon>Gammaproteobacteria</taxon>
        <taxon>Enterobacterales</taxon>
        <taxon>Erwiniaceae</taxon>
        <taxon>Tatumella</taxon>
    </lineage>
</organism>
<dbReference type="InterPro" id="IPR002347">
    <property type="entry name" value="SDR_fam"/>
</dbReference>
<evidence type="ECO:0000313" key="5">
    <source>
        <dbReference type="Proteomes" id="UP000195814"/>
    </source>
</evidence>
<dbReference type="GO" id="GO:0016616">
    <property type="term" value="F:oxidoreductase activity, acting on the CH-OH group of donors, NAD or NADP as acceptor"/>
    <property type="evidence" value="ECO:0007669"/>
    <property type="project" value="TreeGrafter"/>
</dbReference>
<dbReference type="Proteomes" id="UP000195729">
    <property type="component" value="Chromosome"/>
</dbReference>